<organism evidence="1 2">
    <name type="scientific">Sinomicrobium weinanense</name>
    <dbReference type="NCBI Taxonomy" id="2842200"/>
    <lineage>
        <taxon>Bacteria</taxon>
        <taxon>Pseudomonadati</taxon>
        <taxon>Bacteroidota</taxon>
        <taxon>Flavobacteriia</taxon>
        <taxon>Flavobacteriales</taxon>
        <taxon>Flavobacteriaceae</taxon>
        <taxon>Sinomicrobium</taxon>
    </lineage>
</organism>
<sequence>MKKNIRIIYAVVITLLLTACGRDPMPKPQAVLRLEYPEARYSPVKTDCPFQFEKNTLALVKHTGNCRFNIEYPEIKATIFLTYMPVQNNLKSLVRDAEKLTFDHVIKADEIGVGGQFENEGEHVYGRLYEVAGNAASQAQFYVTDSTSHFLTGSLYFNTKPNYDSILPAADYLSKDIRKLMESLQWK</sequence>
<accession>A0A926JNQ4</accession>
<dbReference type="RefSeq" id="WP_187963810.1">
    <property type="nucleotide sequence ID" value="NZ_JACVDC010000002.1"/>
</dbReference>
<comment type="caution">
    <text evidence="1">The sequence shown here is derived from an EMBL/GenBank/DDBJ whole genome shotgun (WGS) entry which is preliminary data.</text>
</comment>
<dbReference type="PROSITE" id="PS51257">
    <property type="entry name" value="PROKAR_LIPOPROTEIN"/>
    <property type="match status" value="1"/>
</dbReference>
<dbReference type="InterPro" id="IPR019850">
    <property type="entry name" value="GldD-like"/>
</dbReference>
<evidence type="ECO:0000313" key="2">
    <source>
        <dbReference type="Proteomes" id="UP000653730"/>
    </source>
</evidence>
<dbReference type="AlphaFoldDB" id="A0A926JNQ4"/>
<keyword evidence="1" id="KW-0449">Lipoprotein</keyword>
<dbReference type="Proteomes" id="UP000653730">
    <property type="component" value="Unassembled WGS sequence"/>
</dbReference>
<keyword evidence="2" id="KW-1185">Reference proteome</keyword>
<dbReference type="EMBL" id="JACVDC010000002">
    <property type="protein sequence ID" value="MBC9794653.1"/>
    <property type="molecule type" value="Genomic_DNA"/>
</dbReference>
<name>A0A926JNQ4_9FLAO</name>
<protein>
    <submittedName>
        <fullName evidence="1">Gliding motility lipoprotein GldD</fullName>
    </submittedName>
</protein>
<dbReference type="Pfam" id="PF25593">
    <property type="entry name" value="GldD_lipo"/>
    <property type="match status" value="1"/>
</dbReference>
<proteinExistence type="predicted"/>
<gene>
    <name evidence="1" type="primary">gldD</name>
    <name evidence="1" type="ORF">IBL28_01630</name>
</gene>
<reference evidence="1 2" key="1">
    <citation type="submission" date="2020-09" db="EMBL/GenBank/DDBJ databases">
        <title>Sinomicrobium weinanense sp. nov., a halophilic bacteria isolated from saline-alkali soil.</title>
        <authorList>
            <person name="Wu P."/>
            <person name="Ren H."/>
            <person name="Mei Y."/>
            <person name="Liang Y."/>
            <person name="Chen Z."/>
        </authorList>
    </citation>
    <scope>NUCLEOTIDE SEQUENCE [LARGE SCALE GENOMIC DNA]</scope>
    <source>
        <strain evidence="1 2">FJxs</strain>
    </source>
</reference>
<evidence type="ECO:0000313" key="1">
    <source>
        <dbReference type="EMBL" id="MBC9794653.1"/>
    </source>
</evidence>
<dbReference type="NCBIfam" id="TIGR03512">
    <property type="entry name" value="GldD_lipo"/>
    <property type="match status" value="1"/>
</dbReference>